<dbReference type="PaxDb" id="3847-GLYMA18G23320.1"/>
<evidence type="ECO:0000313" key="4">
    <source>
        <dbReference type="Proteomes" id="UP000008827"/>
    </source>
</evidence>
<dbReference type="Proteomes" id="UP000008827">
    <property type="component" value="Chromosome 18"/>
</dbReference>
<keyword evidence="1" id="KW-0472">Membrane</keyword>
<protein>
    <submittedName>
        <fullName evidence="2 3">Uncharacterized protein</fullName>
    </submittedName>
</protein>
<dbReference type="PANTHER" id="PTHR28018">
    <property type="entry name" value="RESPIRATORY SUPERCOMPLEX FACTOR 2, MITOCHONDRIAL"/>
    <property type="match status" value="1"/>
</dbReference>
<reference evidence="2" key="3">
    <citation type="submission" date="2018-07" db="EMBL/GenBank/DDBJ databases">
        <title>WGS assembly of Glycine max.</title>
        <authorList>
            <person name="Schmutz J."/>
            <person name="Cannon S."/>
            <person name="Schlueter J."/>
            <person name="Ma J."/>
            <person name="Mitros T."/>
            <person name="Nelson W."/>
            <person name="Hyten D."/>
            <person name="Song Q."/>
            <person name="Thelen J."/>
            <person name="Cheng J."/>
            <person name="Xu D."/>
            <person name="Hellsten U."/>
            <person name="May G."/>
            <person name="Yu Y."/>
            <person name="Sakurai T."/>
            <person name="Umezawa T."/>
            <person name="Bhattacharyya M."/>
            <person name="Sandhu D."/>
            <person name="Valliyodan B."/>
            <person name="Lindquist E."/>
            <person name="Peto M."/>
            <person name="Grant D."/>
            <person name="Shu S."/>
            <person name="Goodstein D."/>
            <person name="Barry K."/>
            <person name="Futrell-Griggs M."/>
            <person name="Abernathy B."/>
            <person name="Du J."/>
            <person name="Tian Z."/>
            <person name="Zhu L."/>
            <person name="Gill N."/>
            <person name="Joshi T."/>
            <person name="Libault M."/>
            <person name="Sethuraman A."/>
            <person name="Zhang X."/>
            <person name="Shinozaki K."/>
            <person name="Nguyen H."/>
            <person name="Wing R."/>
            <person name="Cregan P."/>
            <person name="Specht J."/>
            <person name="Grimwood J."/>
            <person name="Rokhsar D."/>
            <person name="Stacey G."/>
            <person name="Shoemaker R."/>
            <person name="Jackson S."/>
        </authorList>
    </citation>
    <scope>NUCLEOTIDE SEQUENCE</scope>
    <source>
        <tissue evidence="2">Callus</tissue>
    </source>
</reference>
<evidence type="ECO:0000256" key="1">
    <source>
        <dbReference type="SAM" id="Phobius"/>
    </source>
</evidence>
<dbReference type="EnsemblPlants" id="KRG99071">
    <property type="protein sequence ID" value="KRG99071"/>
    <property type="gene ID" value="GLYMA_18G118600"/>
</dbReference>
<keyword evidence="4" id="KW-1185">Reference proteome</keyword>
<organism evidence="2">
    <name type="scientific">Glycine max</name>
    <name type="common">Soybean</name>
    <name type="synonym">Glycine hispida</name>
    <dbReference type="NCBI Taxonomy" id="3847"/>
    <lineage>
        <taxon>Eukaryota</taxon>
        <taxon>Viridiplantae</taxon>
        <taxon>Streptophyta</taxon>
        <taxon>Embryophyta</taxon>
        <taxon>Tracheophyta</taxon>
        <taxon>Spermatophyta</taxon>
        <taxon>Magnoliopsida</taxon>
        <taxon>eudicotyledons</taxon>
        <taxon>Gunneridae</taxon>
        <taxon>Pentapetalae</taxon>
        <taxon>rosids</taxon>
        <taxon>fabids</taxon>
        <taxon>Fabales</taxon>
        <taxon>Fabaceae</taxon>
        <taxon>Papilionoideae</taxon>
        <taxon>50 kb inversion clade</taxon>
        <taxon>NPAAA clade</taxon>
        <taxon>indigoferoid/millettioid clade</taxon>
        <taxon>Phaseoleae</taxon>
        <taxon>Glycine</taxon>
        <taxon>Glycine subgen. Soja</taxon>
    </lineage>
</organism>
<keyword evidence="1" id="KW-1133">Transmembrane helix</keyword>
<evidence type="ECO:0000313" key="3">
    <source>
        <dbReference type="EnsemblPlants" id="KRG99071"/>
    </source>
</evidence>
<name>A0A0R0EZ98_SOYBN</name>
<dbReference type="InParanoid" id="A0A0R0EZ98"/>
<dbReference type="AlphaFoldDB" id="A0A0R0EZ98"/>
<dbReference type="PANTHER" id="PTHR28018:SF2">
    <property type="entry name" value="F18C1.18 PROTEIN-RELATED"/>
    <property type="match status" value="1"/>
</dbReference>
<proteinExistence type="predicted"/>
<evidence type="ECO:0000313" key="2">
    <source>
        <dbReference type="EMBL" id="KRG99071.1"/>
    </source>
</evidence>
<reference evidence="3" key="2">
    <citation type="submission" date="2018-02" db="UniProtKB">
        <authorList>
            <consortium name="EnsemblPlants"/>
        </authorList>
    </citation>
    <scope>IDENTIFICATION</scope>
    <source>
        <strain evidence="3">Williams 82</strain>
    </source>
</reference>
<dbReference type="GO" id="GO:0033617">
    <property type="term" value="P:mitochondrial respiratory chain complex IV assembly"/>
    <property type="evidence" value="ECO:0000318"/>
    <property type="project" value="GO_Central"/>
</dbReference>
<dbReference type="EMBL" id="CM000851">
    <property type="protein sequence ID" value="KRG99071.1"/>
    <property type="molecule type" value="Genomic_DNA"/>
</dbReference>
<feature type="transmembrane region" description="Helical" evidence="1">
    <location>
        <begin position="74"/>
        <end position="93"/>
    </location>
</feature>
<dbReference type="GO" id="GO:0098803">
    <property type="term" value="C:respiratory chain complex"/>
    <property type="evidence" value="ECO:0000318"/>
    <property type="project" value="GO_Central"/>
</dbReference>
<reference evidence="2 3" key="1">
    <citation type="journal article" date="2010" name="Nature">
        <title>Genome sequence of the palaeopolyploid soybean.</title>
        <authorList>
            <person name="Schmutz J."/>
            <person name="Cannon S.B."/>
            <person name="Schlueter J."/>
            <person name="Ma J."/>
            <person name="Mitros T."/>
            <person name="Nelson W."/>
            <person name="Hyten D.L."/>
            <person name="Song Q."/>
            <person name="Thelen J.J."/>
            <person name="Cheng J."/>
            <person name="Xu D."/>
            <person name="Hellsten U."/>
            <person name="May G.D."/>
            <person name="Yu Y."/>
            <person name="Sakurai T."/>
            <person name="Umezawa T."/>
            <person name="Bhattacharyya M.K."/>
            <person name="Sandhu D."/>
            <person name="Valliyodan B."/>
            <person name="Lindquist E."/>
            <person name="Peto M."/>
            <person name="Grant D."/>
            <person name="Shu S."/>
            <person name="Goodstein D."/>
            <person name="Barry K."/>
            <person name="Futrell-Griggs M."/>
            <person name="Abernathy B."/>
            <person name="Du J."/>
            <person name="Tian Z."/>
            <person name="Zhu L."/>
            <person name="Gill N."/>
            <person name="Joshi T."/>
            <person name="Libault M."/>
            <person name="Sethuraman A."/>
            <person name="Zhang X.-C."/>
            <person name="Shinozaki K."/>
            <person name="Nguyen H.T."/>
            <person name="Wing R.A."/>
            <person name="Cregan P."/>
            <person name="Specht J."/>
            <person name="Grimwood J."/>
            <person name="Rokhsar D."/>
            <person name="Stacey G."/>
            <person name="Shoemaker R.C."/>
            <person name="Jackson S.A."/>
        </authorList>
    </citation>
    <scope>NUCLEOTIDE SEQUENCE</scope>
    <source>
        <strain evidence="3">cv. Williams 82</strain>
        <tissue evidence="2">Callus</tissue>
    </source>
</reference>
<gene>
    <name evidence="2" type="ORF">GLYMA_18G118600</name>
</gene>
<dbReference type="InterPro" id="IPR013785">
    <property type="entry name" value="Aldolase_TIM"/>
</dbReference>
<dbReference type="Gramene" id="KRG99071">
    <property type="protein sequence ID" value="KRG99071"/>
    <property type="gene ID" value="GLYMA_18G118600"/>
</dbReference>
<dbReference type="SMR" id="A0A0R0EZ98"/>
<dbReference type="Gene3D" id="3.20.20.70">
    <property type="entry name" value="Aldolase class I"/>
    <property type="match status" value="1"/>
</dbReference>
<dbReference type="GO" id="GO:0005739">
    <property type="term" value="C:mitochondrion"/>
    <property type="evidence" value="ECO:0007669"/>
    <property type="project" value="GOC"/>
</dbReference>
<keyword evidence="1" id="KW-0812">Transmembrane</keyword>
<accession>A0A0R0EZ98</accession>
<dbReference type="InterPro" id="IPR040153">
    <property type="entry name" value="Rcf2"/>
</dbReference>
<sequence length="136" mass="15445">MQWCLWPSGISGSIAYNWSQLNMKTGVKIIHASGISGSIAYNWSWLNMKTGVKIIHASSPPPHSRVFDFVNFDLFVIFAIFIWIGVSVTQWYFGFNRLQLGIYSDAGNQTCSKRMPRSLGHEEKMQKHFLLGELAT</sequence>